<dbReference type="InterPro" id="IPR023299">
    <property type="entry name" value="ATPase_P-typ_cyto_dom_N"/>
</dbReference>
<comment type="caution">
    <text evidence="16">The sequence shown here is derived from an EMBL/GenBank/DDBJ whole genome shotgun (WGS) entry which is preliminary data.</text>
</comment>
<protein>
    <submittedName>
        <fullName evidence="16">Uncharacterized protein</fullName>
    </submittedName>
</protein>
<evidence type="ECO:0000256" key="10">
    <source>
        <dbReference type="ARBA" id="ARBA00022989"/>
    </source>
</evidence>
<dbReference type="Pfam" id="PF00122">
    <property type="entry name" value="E1-E2_ATPase"/>
    <property type="match status" value="1"/>
</dbReference>
<feature type="transmembrane region" description="Helical" evidence="13">
    <location>
        <begin position="1043"/>
        <end position="1061"/>
    </location>
</feature>
<evidence type="ECO:0000256" key="7">
    <source>
        <dbReference type="ARBA" id="ARBA00022840"/>
    </source>
</evidence>
<dbReference type="GO" id="GO:0016020">
    <property type="term" value="C:membrane"/>
    <property type="evidence" value="ECO:0007669"/>
    <property type="project" value="UniProtKB-SubCell"/>
</dbReference>
<dbReference type="GO" id="GO:0019829">
    <property type="term" value="F:ATPase-coupled monoatomic cation transmembrane transporter activity"/>
    <property type="evidence" value="ECO:0007669"/>
    <property type="project" value="TreeGrafter"/>
</dbReference>
<feature type="transmembrane region" description="Helical" evidence="13">
    <location>
        <begin position="875"/>
        <end position="894"/>
    </location>
</feature>
<evidence type="ECO:0000256" key="2">
    <source>
        <dbReference type="ARBA" id="ARBA00006000"/>
    </source>
</evidence>
<dbReference type="Pfam" id="PF00690">
    <property type="entry name" value="Cation_ATPase_N"/>
    <property type="match status" value="1"/>
</dbReference>
<keyword evidence="9" id="KW-1278">Translocase</keyword>
<evidence type="ECO:0000256" key="3">
    <source>
        <dbReference type="ARBA" id="ARBA00022553"/>
    </source>
</evidence>
<feature type="transmembrane region" description="Helical" evidence="13">
    <location>
        <begin position="411"/>
        <end position="434"/>
    </location>
</feature>
<dbReference type="Gene3D" id="3.40.50.1000">
    <property type="entry name" value="HAD superfamily/HAD-like"/>
    <property type="match status" value="2"/>
</dbReference>
<dbReference type="InterPro" id="IPR008250">
    <property type="entry name" value="ATPase_P-typ_transduc_dom_A_sf"/>
</dbReference>
<dbReference type="SUPFAM" id="SSF81665">
    <property type="entry name" value="Calcium ATPase, transmembrane domain M"/>
    <property type="match status" value="1"/>
</dbReference>
<keyword evidence="7" id="KW-0067">ATP-binding</keyword>
<feature type="domain" description="P-type ATPase A" evidence="14">
    <location>
        <begin position="249"/>
        <end position="367"/>
    </location>
</feature>
<feature type="transmembrane region" description="Helical" evidence="13">
    <location>
        <begin position="43"/>
        <end position="64"/>
    </location>
</feature>
<dbReference type="OrthoDB" id="48943at2759"/>
<dbReference type="InterPro" id="IPR036412">
    <property type="entry name" value="HAD-like_sf"/>
</dbReference>
<dbReference type="GO" id="GO:0016887">
    <property type="term" value="F:ATP hydrolysis activity"/>
    <property type="evidence" value="ECO:0007669"/>
    <property type="project" value="InterPro"/>
</dbReference>
<evidence type="ECO:0000256" key="1">
    <source>
        <dbReference type="ARBA" id="ARBA00004141"/>
    </source>
</evidence>
<dbReference type="Gene3D" id="2.70.150.10">
    <property type="entry name" value="Calcium-transporting ATPase, cytoplasmic transduction domain A"/>
    <property type="match status" value="1"/>
</dbReference>
<dbReference type="PROSITE" id="PS00154">
    <property type="entry name" value="ATPASE_E1_E2"/>
    <property type="match status" value="1"/>
</dbReference>
<dbReference type="SUPFAM" id="SSF81660">
    <property type="entry name" value="Metal cation-transporting ATPase, ATP-binding domain N"/>
    <property type="match status" value="1"/>
</dbReference>
<dbReference type="NCBIfam" id="TIGR01657">
    <property type="entry name" value="P-ATPase-V"/>
    <property type="match status" value="1"/>
</dbReference>
<dbReference type="GO" id="GO:0140358">
    <property type="term" value="F:P-type transmembrane transporter activity"/>
    <property type="evidence" value="ECO:0007669"/>
    <property type="project" value="InterPro"/>
</dbReference>
<evidence type="ECO:0000256" key="8">
    <source>
        <dbReference type="ARBA" id="ARBA00022842"/>
    </source>
</evidence>
<comment type="similarity">
    <text evidence="2">Belongs to the cation transport ATPase (P-type) (TC 3.A.3) family. Type V subfamily.</text>
</comment>
<keyword evidence="3" id="KW-0597">Phosphoprotein</keyword>
<feature type="domain" description="Cation-transporting P-type ATPase N-terminal" evidence="15">
    <location>
        <begin position="149"/>
        <end position="209"/>
    </location>
</feature>
<evidence type="ECO:0000256" key="13">
    <source>
        <dbReference type="SAM" id="Phobius"/>
    </source>
</evidence>
<keyword evidence="8" id="KW-0460">Magnesium</keyword>
<dbReference type="SFLD" id="SFLDS00003">
    <property type="entry name" value="Haloacid_Dehalogenase"/>
    <property type="match status" value="1"/>
</dbReference>
<dbReference type="PRINTS" id="PR00119">
    <property type="entry name" value="CATATPASE"/>
</dbReference>
<keyword evidence="6" id="KW-0547">Nucleotide-binding</keyword>
<dbReference type="Gene3D" id="3.40.1110.10">
    <property type="entry name" value="Calcium-transporting ATPase, cytoplasmic domain N"/>
    <property type="match status" value="2"/>
</dbReference>
<dbReference type="PANTHER" id="PTHR45630">
    <property type="entry name" value="CATION-TRANSPORTING ATPASE-RELATED"/>
    <property type="match status" value="1"/>
</dbReference>
<dbReference type="SFLD" id="SFLDF00027">
    <property type="entry name" value="p-type_atpase"/>
    <property type="match status" value="1"/>
</dbReference>
<feature type="transmembrane region" description="Helical" evidence="13">
    <location>
        <begin position="1012"/>
        <end position="1031"/>
    </location>
</feature>
<evidence type="ECO:0000256" key="11">
    <source>
        <dbReference type="ARBA" id="ARBA00023136"/>
    </source>
</evidence>
<feature type="transmembrane region" description="Helical" evidence="13">
    <location>
        <begin position="190"/>
        <end position="211"/>
    </location>
</feature>
<dbReference type="Gene3D" id="1.20.1110.10">
    <property type="entry name" value="Calcium-transporting ATPase, transmembrane domain"/>
    <property type="match status" value="2"/>
</dbReference>
<dbReference type="SUPFAM" id="SSF56784">
    <property type="entry name" value="HAD-like"/>
    <property type="match status" value="1"/>
</dbReference>
<keyword evidence="4 13" id="KW-0812">Transmembrane</keyword>
<dbReference type="NCBIfam" id="TIGR01494">
    <property type="entry name" value="ATPase_P-type"/>
    <property type="match status" value="1"/>
</dbReference>
<accession>A0A081A7Z6</accession>
<dbReference type="InterPro" id="IPR059000">
    <property type="entry name" value="ATPase_P-type_domA"/>
</dbReference>
<dbReference type="InterPro" id="IPR044492">
    <property type="entry name" value="P_typ_ATPase_HD_dom"/>
</dbReference>
<reference evidence="16 17" key="1">
    <citation type="submission" date="2013-11" db="EMBL/GenBank/DDBJ databases">
        <title>The Genome Sequence of Phytophthora parasitica P1976.</title>
        <authorList>
            <consortium name="The Broad Institute Genomics Platform"/>
            <person name="Russ C."/>
            <person name="Tyler B."/>
            <person name="Panabieres F."/>
            <person name="Shan W."/>
            <person name="Tripathy S."/>
            <person name="Grunwald N."/>
            <person name="Machado M."/>
            <person name="Johnson C.S."/>
            <person name="Walker B."/>
            <person name="Young S."/>
            <person name="Zeng Q."/>
            <person name="Gargeya S."/>
            <person name="Fitzgerald M."/>
            <person name="Haas B."/>
            <person name="Abouelleil A."/>
            <person name="Allen A.W."/>
            <person name="Alvarado L."/>
            <person name="Arachchi H.M."/>
            <person name="Berlin A.M."/>
            <person name="Chapman S.B."/>
            <person name="Gainer-Dewar J."/>
            <person name="Goldberg J."/>
            <person name="Griggs A."/>
            <person name="Gujja S."/>
            <person name="Hansen M."/>
            <person name="Howarth C."/>
            <person name="Imamovic A."/>
            <person name="Ireland A."/>
            <person name="Larimer J."/>
            <person name="McCowan C."/>
            <person name="Murphy C."/>
            <person name="Pearson M."/>
            <person name="Poon T.W."/>
            <person name="Priest M."/>
            <person name="Roberts A."/>
            <person name="Saif S."/>
            <person name="Shea T."/>
            <person name="Sisk P."/>
            <person name="Sykes S."/>
            <person name="Wortman J."/>
            <person name="Nusbaum C."/>
            <person name="Birren B."/>
        </authorList>
    </citation>
    <scope>NUCLEOTIDE SEQUENCE [LARGE SCALE GENOMIC DNA]</scope>
    <source>
        <strain evidence="16 17">P1976</strain>
    </source>
</reference>
<dbReference type="SFLD" id="SFLDG00002">
    <property type="entry name" value="C1.7:_P-type_atpase_like"/>
    <property type="match status" value="1"/>
</dbReference>
<dbReference type="EMBL" id="ANJA01001732">
    <property type="protein sequence ID" value="ETO75007.1"/>
    <property type="molecule type" value="Genomic_DNA"/>
</dbReference>
<dbReference type="GO" id="GO:0046872">
    <property type="term" value="F:metal ion binding"/>
    <property type="evidence" value="ECO:0007669"/>
    <property type="project" value="UniProtKB-KW"/>
</dbReference>
<dbReference type="InterPro" id="IPR023298">
    <property type="entry name" value="ATPase_P-typ_TM_dom_sf"/>
</dbReference>
<gene>
    <name evidence="16" type="ORF">F444_09382</name>
</gene>
<feature type="transmembrane region" description="Helical" evidence="13">
    <location>
        <begin position="1081"/>
        <end position="1101"/>
    </location>
</feature>
<sequence>MMKSLREHLLVPIDDLAGQRVQLVYAPNEHLQMLPFAFSHLRMTVYCLLSFLSCGTLLIISVWYPVIFTRIARVALPYSSLSDADVMLIHVHGDGVRAHWVECRVHHPVPDNGDYRTKVPWVWFEFKKQRYVYDYERGEFRRYLATIRQKLSKLQKHSDAGLDEHVVKTRRELFGANRITIDKPSVLELLFIKIAHPFYVFQIFSIVIWLLQSYTKYAIVILSMSVASLGYEVYSEVSNNNRLRSLVLSDRHFEVLRSSRTLRVHETELVPGDIAFVSEGPVCADILLLSGGCTADEASLTGEAIPVNKEPAVGTDWITDIMAREKFKASFLHTGSTVTRVFNNDKVCKGVVINTGFSTGKGELFRSILFPKPITFEFERDSYRYLAILWIVAIAAFIKQFVAGFHVGTPFVATLVTSLSLITVAVPPALPLVLTSGIGFSMHRLHQRGIFCIDSQRVNSCGQLSCFCFDKTGTLTKEHLSFVGVVSTNHISSTEQVLDTTHSLEIMSGIRLAMATCHGLSEHRGVVHGYPLEIEMFKATHYSMDFCPDSSNAGYSAIVTSTDLKATRYGIIKQFAFDAAYQRSSVVVEEIATSKRFVFVKGSPEAMSAISVTTPPDLKQKTLSYSSDGYYCIGFGMKELDSNIPINVNNREEVERAVKFEGLALFKNELKPEAKRMLDALYVADIDVRVITGDNALTAVHACRELEMKMKSKMAVVDVDEHTGSTVFMSVDDVKKSDVGQWSSFNLNNMNIVLAEYDLAITGAALDKLQYDYGTDTVHKIIQQTPVFARVRPQQKSWIVEQLISLGFVVGMCGDGTNDCGALKAAHVGLALSSAEASIVAPFTSKAKAITDVPVLIREGRCALATSFLGFKYMVLYPIIQLGMASVLAQIGVWAGVDIQLSDMQYFWDDLAIVLALAVCMLYTSPSKSLSNEKPPSTLFSLEVVASIIGHIVIFAVFFALAFVLMTREKEWYCSINDWFAYMKNGDVSAGSNCAVFKAYNLEKMQFSYEDTVVWLFVHLQYIVAAVALNVKNPFRLPFYSNRIFTIVLIEELVVNLWLLLDSSNAVNDIFQLLPIPVSFRWKLLGLFVGELVVCVSWELIATRVLPKWRRQRQ</sequence>
<feature type="transmembrane region" description="Helical" evidence="13">
    <location>
        <begin position="944"/>
        <end position="965"/>
    </location>
</feature>
<dbReference type="InterPro" id="IPR018303">
    <property type="entry name" value="ATPase_P-typ_P_site"/>
</dbReference>
<dbReference type="PANTHER" id="PTHR45630:SF8">
    <property type="entry name" value="CATION-TRANSPORTING ATPASE"/>
    <property type="match status" value="1"/>
</dbReference>
<proteinExistence type="inferred from homology"/>
<dbReference type="GO" id="GO:0005524">
    <property type="term" value="F:ATP binding"/>
    <property type="evidence" value="ECO:0007669"/>
    <property type="project" value="UniProtKB-KW"/>
</dbReference>
<feature type="transmembrane region" description="Helical" evidence="13">
    <location>
        <begin position="385"/>
        <end position="405"/>
    </location>
</feature>
<evidence type="ECO:0000256" key="5">
    <source>
        <dbReference type="ARBA" id="ARBA00022723"/>
    </source>
</evidence>
<keyword evidence="10 13" id="KW-1133">Transmembrane helix</keyword>
<dbReference type="InterPro" id="IPR006544">
    <property type="entry name" value="P-type_TPase_V"/>
</dbReference>
<dbReference type="Proteomes" id="UP000028582">
    <property type="component" value="Unassembled WGS sequence"/>
</dbReference>
<evidence type="ECO:0000256" key="6">
    <source>
        <dbReference type="ARBA" id="ARBA00022741"/>
    </source>
</evidence>
<dbReference type="SUPFAM" id="SSF81653">
    <property type="entry name" value="Calcium ATPase, transduction domain A"/>
    <property type="match status" value="1"/>
</dbReference>
<evidence type="ECO:0000259" key="14">
    <source>
        <dbReference type="Pfam" id="PF00122"/>
    </source>
</evidence>
<comment type="catalytic activity">
    <reaction evidence="12">
        <text>ATP + H2O = ADP + phosphate + H(+)</text>
        <dbReference type="Rhea" id="RHEA:13065"/>
        <dbReference type="ChEBI" id="CHEBI:15377"/>
        <dbReference type="ChEBI" id="CHEBI:15378"/>
        <dbReference type="ChEBI" id="CHEBI:30616"/>
        <dbReference type="ChEBI" id="CHEBI:43474"/>
        <dbReference type="ChEBI" id="CHEBI:456216"/>
    </reaction>
</comment>
<evidence type="ECO:0000256" key="4">
    <source>
        <dbReference type="ARBA" id="ARBA00022692"/>
    </source>
</evidence>
<evidence type="ECO:0000256" key="9">
    <source>
        <dbReference type="ARBA" id="ARBA00022967"/>
    </source>
</evidence>
<dbReference type="InterPro" id="IPR023214">
    <property type="entry name" value="HAD_sf"/>
</dbReference>
<keyword evidence="11 13" id="KW-0472">Membrane</keyword>
<dbReference type="AlphaFoldDB" id="A0A081A7Z6"/>
<comment type="subcellular location">
    <subcellularLocation>
        <location evidence="1">Membrane</location>
        <topology evidence="1">Multi-pass membrane protein</topology>
    </subcellularLocation>
</comment>
<dbReference type="FunFam" id="1.20.1110.10:FF:000023">
    <property type="entry name" value="Cation-transporting ATPase"/>
    <property type="match status" value="1"/>
</dbReference>
<name>A0A081A7Z6_PHYNI</name>
<dbReference type="InterPro" id="IPR004014">
    <property type="entry name" value="ATPase_P-typ_cation-transptr_N"/>
</dbReference>
<keyword evidence="5" id="KW-0479">Metal-binding</keyword>
<dbReference type="InterPro" id="IPR001757">
    <property type="entry name" value="P_typ_ATPase"/>
</dbReference>
<dbReference type="PROSITE" id="PS01229">
    <property type="entry name" value="COF_2"/>
    <property type="match status" value="1"/>
</dbReference>
<evidence type="ECO:0000259" key="15">
    <source>
        <dbReference type="Pfam" id="PF00690"/>
    </source>
</evidence>
<evidence type="ECO:0000313" key="16">
    <source>
        <dbReference type="EMBL" id="ETO75007.1"/>
    </source>
</evidence>
<feature type="transmembrane region" description="Helical" evidence="13">
    <location>
        <begin position="906"/>
        <end position="924"/>
    </location>
</feature>
<evidence type="ECO:0000256" key="12">
    <source>
        <dbReference type="ARBA" id="ARBA00049360"/>
    </source>
</evidence>
<evidence type="ECO:0000313" key="17">
    <source>
        <dbReference type="Proteomes" id="UP000028582"/>
    </source>
</evidence>
<organism evidence="16 17">
    <name type="scientific">Phytophthora nicotianae P1976</name>
    <dbReference type="NCBI Taxonomy" id="1317066"/>
    <lineage>
        <taxon>Eukaryota</taxon>
        <taxon>Sar</taxon>
        <taxon>Stramenopiles</taxon>
        <taxon>Oomycota</taxon>
        <taxon>Peronosporomycetes</taxon>
        <taxon>Peronosporales</taxon>
        <taxon>Peronosporaceae</taxon>
        <taxon>Phytophthora</taxon>
    </lineage>
</organism>